<evidence type="ECO:0000313" key="4">
    <source>
        <dbReference type="Proteomes" id="UP001629113"/>
    </source>
</evidence>
<feature type="region of interest" description="Disordered" evidence="1">
    <location>
        <begin position="1"/>
        <end position="50"/>
    </location>
</feature>
<feature type="compositionally biased region" description="Polar residues" evidence="1">
    <location>
        <begin position="14"/>
        <end position="30"/>
    </location>
</feature>
<dbReference type="PANTHER" id="PTHR42339:SF1">
    <property type="entry name" value="HISTONE H1"/>
    <property type="match status" value="1"/>
</dbReference>
<comment type="caution">
    <text evidence="3">The sequence shown here is derived from an EMBL/GenBank/DDBJ whole genome shotgun (WGS) entry which is preliminary data.</text>
</comment>
<dbReference type="Proteomes" id="UP001629113">
    <property type="component" value="Unassembled WGS sequence"/>
</dbReference>
<protein>
    <submittedName>
        <fullName evidence="3">Calcineurin is a calcium-dependent</fullName>
    </submittedName>
</protein>
<proteinExistence type="predicted"/>
<evidence type="ECO:0000313" key="3">
    <source>
        <dbReference type="EMBL" id="KAL3425932.1"/>
    </source>
</evidence>
<dbReference type="PANTHER" id="PTHR42339">
    <property type="entry name" value="HISTONE H1"/>
    <property type="match status" value="1"/>
</dbReference>
<evidence type="ECO:0000256" key="1">
    <source>
        <dbReference type="SAM" id="MobiDB-lite"/>
    </source>
</evidence>
<sequence length="293" mass="33062">MPPKQARNVLAPLDSNTQSINTSSEDPTAKTTKRKASEIEGSQDLPEIGSDDERLQYITDNCNQVRSKIRNFIDSGTMKVGEFQRELGVSSRAYTSFMGQNGPDKGSGCDTYYKAHQFFKKRELQGIKAPKKRVKKEVEQKVHDVSAVHLDGETDDEVPVFETCDEVRKKIRAHLRKPDVTQAAFCRELTKAYHDGRKVTPKTLTDFLGKKGTSAGNTSGAFYGAYVFFEKLRVRDGKPKSKFRQEMEDIWTHPAGYSADRKPGFDTKTANKSYICRANERPHEDKYGQVTFG</sequence>
<feature type="domain" description="DUF7726" evidence="2">
    <location>
        <begin position="58"/>
        <end position="128"/>
    </location>
</feature>
<dbReference type="EMBL" id="JBFCZG010000002">
    <property type="protein sequence ID" value="KAL3425932.1"/>
    <property type="molecule type" value="Genomic_DNA"/>
</dbReference>
<reference evidence="3 4" key="1">
    <citation type="submission" date="2024-06" db="EMBL/GenBank/DDBJ databases">
        <title>Complete genome of Phlyctema vagabunda strain 19-DSS-EL-015.</title>
        <authorList>
            <person name="Fiorenzani C."/>
        </authorList>
    </citation>
    <scope>NUCLEOTIDE SEQUENCE [LARGE SCALE GENOMIC DNA]</scope>
    <source>
        <strain evidence="3 4">19-DSS-EL-015</strain>
    </source>
</reference>
<gene>
    <name evidence="3" type="ORF">PVAG01_02723</name>
</gene>
<organism evidence="3 4">
    <name type="scientific">Phlyctema vagabunda</name>
    <dbReference type="NCBI Taxonomy" id="108571"/>
    <lineage>
        <taxon>Eukaryota</taxon>
        <taxon>Fungi</taxon>
        <taxon>Dikarya</taxon>
        <taxon>Ascomycota</taxon>
        <taxon>Pezizomycotina</taxon>
        <taxon>Leotiomycetes</taxon>
        <taxon>Helotiales</taxon>
        <taxon>Dermateaceae</taxon>
        <taxon>Phlyctema</taxon>
    </lineage>
</organism>
<accession>A0ABR4PS05</accession>
<keyword evidence="4" id="KW-1185">Reference proteome</keyword>
<evidence type="ECO:0000259" key="2">
    <source>
        <dbReference type="Pfam" id="PF24852"/>
    </source>
</evidence>
<dbReference type="InterPro" id="IPR056143">
    <property type="entry name" value="DUF7726"/>
</dbReference>
<dbReference type="Pfam" id="PF24852">
    <property type="entry name" value="DUF7726"/>
    <property type="match status" value="2"/>
</dbReference>
<feature type="domain" description="DUF7726" evidence="2">
    <location>
        <begin position="159"/>
        <end position="238"/>
    </location>
</feature>
<name>A0ABR4PS05_9HELO</name>